<accession>A0ACB7SAW2</accession>
<evidence type="ECO:0000313" key="2">
    <source>
        <dbReference type="Proteomes" id="UP000821845"/>
    </source>
</evidence>
<reference evidence="1" key="1">
    <citation type="submission" date="2020-05" db="EMBL/GenBank/DDBJ databases">
        <title>Large-scale comparative analyses of tick genomes elucidate their genetic diversity and vector capacities.</title>
        <authorList>
            <person name="Jia N."/>
            <person name="Wang J."/>
            <person name="Shi W."/>
            <person name="Du L."/>
            <person name="Sun Y."/>
            <person name="Zhan W."/>
            <person name="Jiang J."/>
            <person name="Wang Q."/>
            <person name="Zhang B."/>
            <person name="Ji P."/>
            <person name="Sakyi L.B."/>
            <person name="Cui X."/>
            <person name="Yuan T."/>
            <person name="Jiang B."/>
            <person name="Yang W."/>
            <person name="Lam T.T.-Y."/>
            <person name="Chang Q."/>
            <person name="Ding S."/>
            <person name="Wang X."/>
            <person name="Zhu J."/>
            <person name="Ruan X."/>
            <person name="Zhao L."/>
            <person name="Wei J."/>
            <person name="Que T."/>
            <person name="Du C."/>
            <person name="Cheng J."/>
            <person name="Dai P."/>
            <person name="Han X."/>
            <person name="Huang E."/>
            <person name="Gao Y."/>
            <person name="Liu J."/>
            <person name="Shao H."/>
            <person name="Ye R."/>
            <person name="Li L."/>
            <person name="Wei W."/>
            <person name="Wang X."/>
            <person name="Wang C."/>
            <person name="Yang T."/>
            <person name="Huo Q."/>
            <person name="Li W."/>
            <person name="Guo W."/>
            <person name="Chen H."/>
            <person name="Zhou L."/>
            <person name="Ni X."/>
            <person name="Tian J."/>
            <person name="Zhou Y."/>
            <person name="Sheng Y."/>
            <person name="Liu T."/>
            <person name="Pan Y."/>
            <person name="Xia L."/>
            <person name="Li J."/>
            <person name="Zhao F."/>
            <person name="Cao W."/>
        </authorList>
    </citation>
    <scope>NUCLEOTIDE SEQUENCE</scope>
    <source>
        <strain evidence="1">Hyas-2018</strain>
    </source>
</reference>
<sequence>MDVARKRRLAAMAVALEESAEDEEESGLLQCKRAVWVKPWLTKKSLGMQNQLYEELLASDPEQYKRLLRLDIEQFHHLLALIEPKIVRQDTVMRSSVPAKTRLQVTLRFLASGLDAGAGTREQSSESVLQDTFFPVQPVRGSRFKGAASALRDGLCDYFNGEGAVPWQDDKAFADPTKHRRPPN</sequence>
<name>A0ACB7SAW2_HYAAI</name>
<organism evidence="1 2">
    <name type="scientific">Hyalomma asiaticum</name>
    <name type="common">Tick</name>
    <dbReference type="NCBI Taxonomy" id="266040"/>
    <lineage>
        <taxon>Eukaryota</taxon>
        <taxon>Metazoa</taxon>
        <taxon>Ecdysozoa</taxon>
        <taxon>Arthropoda</taxon>
        <taxon>Chelicerata</taxon>
        <taxon>Arachnida</taxon>
        <taxon>Acari</taxon>
        <taxon>Parasitiformes</taxon>
        <taxon>Ixodida</taxon>
        <taxon>Ixodoidea</taxon>
        <taxon>Ixodidae</taxon>
        <taxon>Hyalomminae</taxon>
        <taxon>Hyalomma</taxon>
    </lineage>
</organism>
<gene>
    <name evidence="1" type="ORF">HPB50_000242</name>
</gene>
<protein>
    <submittedName>
        <fullName evidence="1">Uncharacterized protein</fullName>
    </submittedName>
</protein>
<comment type="caution">
    <text evidence="1">The sequence shown here is derived from an EMBL/GenBank/DDBJ whole genome shotgun (WGS) entry which is preliminary data.</text>
</comment>
<dbReference type="EMBL" id="CM023484">
    <property type="protein sequence ID" value="KAH6931755.1"/>
    <property type="molecule type" value="Genomic_DNA"/>
</dbReference>
<keyword evidence="2" id="KW-1185">Reference proteome</keyword>
<evidence type="ECO:0000313" key="1">
    <source>
        <dbReference type="EMBL" id="KAH6931755.1"/>
    </source>
</evidence>
<proteinExistence type="predicted"/>
<dbReference type="Proteomes" id="UP000821845">
    <property type="component" value="Chromosome 4"/>
</dbReference>